<dbReference type="PANTHER" id="PTHR43975:SF2">
    <property type="entry name" value="EG:BACR7A4.14 PROTEIN-RELATED"/>
    <property type="match status" value="1"/>
</dbReference>
<dbReference type="AlphaFoldDB" id="A0A3S1HCS7"/>
<dbReference type="Proteomes" id="UP000271974">
    <property type="component" value="Unassembled WGS sequence"/>
</dbReference>
<evidence type="ECO:0000256" key="1">
    <source>
        <dbReference type="ARBA" id="ARBA00023002"/>
    </source>
</evidence>
<dbReference type="SUPFAM" id="SSF51735">
    <property type="entry name" value="NAD(P)-binding Rossmann-fold domains"/>
    <property type="match status" value="1"/>
</dbReference>
<organism evidence="2 3">
    <name type="scientific">Elysia chlorotica</name>
    <name type="common">Eastern emerald elysia</name>
    <name type="synonym">Sea slug</name>
    <dbReference type="NCBI Taxonomy" id="188477"/>
    <lineage>
        <taxon>Eukaryota</taxon>
        <taxon>Metazoa</taxon>
        <taxon>Spiralia</taxon>
        <taxon>Lophotrochozoa</taxon>
        <taxon>Mollusca</taxon>
        <taxon>Gastropoda</taxon>
        <taxon>Heterobranchia</taxon>
        <taxon>Euthyneura</taxon>
        <taxon>Panpulmonata</taxon>
        <taxon>Sacoglossa</taxon>
        <taxon>Placobranchoidea</taxon>
        <taxon>Plakobranchidae</taxon>
        <taxon>Elysia</taxon>
    </lineage>
</organism>
<dbReference type="InterPro" id="IPR020904">
    <property type="entry name" value="Sc_DH/Rdtase_CS"/>
</dbReference>
<dbReference type="EMBL" id="RQTK01000640">
    <property type="protein sequence ID" value="RUS76732.1"/>
    <property type="molecule type" value="Genomic_DNA"/>
</dbReference>
<dbReference type="InterPro" id="IPR036291">
    <property type="entry name" value="NAD(P)-bd_dom_sf"/>
</dbReference>
<dbReference type="InterPro" id="IPR002347">
    <property type="entry name" value="SDR_fam"/>
</dbReference>
<dbReference type="GO" id="GO:0016491">
    <property type="term" value="F:oxidoreductase activity"/>
    <property type="evidence" value="ECO:0007669"/>
    <property type="project" value="UniProtKB-KW"/>
</dbReference>
<protein>
    <submittedName>
        <fullName evidence="2">Uncharacterized protein</fullName>
    </submittedName>
</protein>
<dbReference type="PROSITE" id="PS00061">
    <property type="entry name" value="ADH_SHORT"/>
    <property type="match status" value="1"/>
</dbReference>
<dbReference type="FunFam" id="3.40.50.720:FF:000084">
    <property type="entry name" value="Short-chain dehydrogenase reductase"/>
    <property type="match status" value="1"/>
</dbReference>
<dbReference type="PANTHER" id="PTHR43975">
    <property type="entry name" value="ZGC:101858"/>
    <property type="match status" value="1"/>
</dbReference>
<comment type="caution">
    <text evidence="2">The sequence shown here is derived from an EMBL/GenBank/DDBJ whole genome shotgun (WGS) entry which is preliminary data.</text>
</comment>
<keyword evidence="3" id="KW-1185">Reference proteome</keyword>
<dbReference type="Gene3D" id="3.40.50.720">
    <property type="entry name" value="NAD(P)-binding Rossmann-like Domain"/>
    <property type="match status" value="1"/>
</dbReference>
<proteinExistence type="predicted"/>
<evidence type="ECO:0000313" key="2">
    <source>
        <dbReference type="EMBL" id="RUS76732.1"/>
    </source>
</evidence>
<dbReference type="PRINTS" id="PR00081">
    <property type="entry name" value="GDHRDH"/>
</dbReference>
<name>A0A3S1HCS7_ELYCH</name>
<evidence type="ECO:0000313" key="3">
    <source>
        <dbReference type="Proteomes" id="UP000271974"/>
    </source>
</evidence>
<dbReference type="STRING" id="188477.A0A3S1HCS7"/>
<dbReference type="Pfam" id="PF13561">
    <property type="entry name" value="adh_short_C2"/>
    <property type="match status" value="1"/>
</dbReference>
<gene>
    <name evidence="2" type="ORF">EGW08_015512</name>
</gene>
<keyword evidence="1" id="KW-0560">Oxidoreductase</keyword>
<dbReference type="OrthoDB" id="6052622at2759"/>
<dbReference type="PRINTS" id="PR00080">
    <property type="entry name" value="SDRFAMILY"/>
</dbReference>
<accession>A0A3S1HCS7</accession>
<reference evidence="2 3" key="1">
    <citation type="submission" date="2019-01" db="EMBL/GenBank/DDBJ databases">
        <title>A draft genome assembly of the solar-powered sea slug Elysia chlorotica.</title>
        <authorList>
            <person name="Cai H."/>
            <person name="Li Q."/>
            <person name="Fang X."/>
            <person name="Li J."/>
            <person name="Curtis N.E."/>
            <person name="Altenburger A."/>
            <person name="Shibata T."/>
            <person name="Feng M."/>
            <person name="Maeda T."/>
            <person name="Schwartz J.A."/>
            <person name="Shigenobu S."/>
            <person name="Lundholm N."/>
            <person name="Nishiyama T."/>
            <person name="Yang H."/>
            <person name="Hasebe M."/>
            <person name="Li S."/>
            <person name="Pierce S.K."/>
            <person name="Wang J."/>
        </authorList>
    </citation>
    <scope>NUCLEOTIDE SEQUENCE [LARGE SCALE GENOMIC DNA]</scope>
    <source>
        <strain evidence="2">EC2010</strain>
        <tissue evidence="2">Whole organism of an adult</tissue>
    </source>
</reference>
<sequence length="302" mass="32066">MAAESSSRPTRPSCRFVDKVAIVTGSSCGLGLEVALQLAREGACVTLTGRDEKKLADAKKRCQIEAEAAAKDGGAGSLKKNVSGKFLTVSGDLTISDVRKAIVDQTMKTFGRLDVLVCNAGVFPANNNIYEATEEIFDEIMAVNVKGTFFVIQHALPHLEKFKGNVIITSSALSIAHGPAATLYNASKAAVDNLTSNLALTLAPKEVRVNAVSPSYIPTQAMRHWAPQPDAVEAAAQRQADYLGPKHPLYGRCAEPADFAKLVLFLASDEARCITGQTSVLDSGITLVGAFSDWVLNSLNSL</sequence>